<keyword evidence="3" id="KW-1185">Reference proteome</keyword>
<dbReference type="KEGG" id="cel:CELE_ZK686.6"/>
<evidence type="ECO:0000313" key="2">
    <source>
        <dbReference type="EMBL" id="CCD63650.1"/>
    </source>
</evidence>
<evidence type="ECO:0000313" key="3">
    <source>
        <dbReference type="Proteomes" id="UP000001940"/>
    </source>
</evidence>
<evidence type="ECO:0000313" key="4">
    <source>
        <dbReference type="WormBase" id="ZK686.6"/>
    </source>
</evidence>
<dbReference type="InParanoid" id="A2ID83"/>
<accession>A2ID83</accession>
<dbReference type="CTD" id="6418667"/>
<dbReference type="PANTHER" id="PTHR31424">
    <property type="entry name" value="PROTEIN CBG23806"/>
    <property type="match status" value="1"/>
</dbReference>
<dbReference type="OMA" id="TWGHISE"/>
<organism evidence="2 3">
    <name type="scientific">Caenorhabditis elegans</name>
    <dbReference type="NCBI Taxonomy" id="6239"/>
    <lineage>
        <taxon>Eukaryota</taxon>
        <taxon>Metazoa</taxon>
        <taxon>Ecdysozoa</taxon>
        <taxon>Nematoda</taxon>
        <taxon>Chromadorea</taxon>
        <taxon>Rhabditida</taxon>
        <taxon>Rhabditina</taxon>
        <taxon>Rhabditomorpha</taxon>
        <taxon>Rhabditoidea</taxon>
        <taxon>Rhabditidae</taxon>
        <taxon>Peloderinae</taxon>
        <taxon>Caenorhabditis</taxon>
    </lineage>
</organism>
<dbReference type="EMBL" id="BX284603">
    <property type="protein sequence ID" value="CCD63650.1"/>
    <property type="molecule type" value="Genomic_DNA"/>
</dbReference>
<name>A2ID83_CAEEL</name>
<reference evidence="2 3" key="1">
    <citation type="journal article" date="1998" name="Science">
        <title>Genome sequence of the nematode C. elegans: a platform for investigating biology.</title>
        <authorList>
            <consortium name="The C. elegans sequencing consortium"/>
            <person name="Sulson J.E."/>
            <person name="Waterston R."/>
        </authorList>
    </citation>
    <scope>NUCLEOTIDE SEQUENCE [LARGE SCALE GENOMIC DNA]</scope>
    <source>
        <strain evidence="2 3">Bristol N2</strain>
    </source>
</reference>
<proteinExistence type="predicted"/>
<protein>
    <submittedName>
        <fullName evidence="2">RING-type domain-containing protein</fullName>
    </submittedName>
</protein>
<dbReference type="PaxDb" id="6239-ZK686.6"/>
<dbReference type="AlphaFoldDB" id="A2ID83"/>
<feature type="coiled-coil region" evidence="1">
    <location>
        <begin position="88"/>
        <end position="122"/>
    </location>
</feature>
<dbReference type="Bgee" id="WBGene00044799">
    <property type="expression patterns" value="Expressed in adult organism and 1 other cell type or tissue"/>
</dbReference>
<dbReference type="PhylomeDB" id="A2ID83"/>
<dbReference type="HOGENOM" id="CLU_915989_0_0_1"/>
<dbReference type="RefSeq" id="NP_001122750.1">
    <property type="nucleotide sequence ID" value="NM_001129278.1"/>
</dbReference>
<gene>
    <name evidence="2" type="ORF">CELE_ZK686.6</name>
    <name evidence="2 4" type="ORF">ZK686.6</name>
</gene>
<dbReference type="OrthoDB" id="5871670at2759"/>
<dbReference type="AGR" id="WB:WBGene00044799"/>
<dbReference type="Proteomes" id="UP000001940">
    <property type="component" value="Chromosome III"/>
</dbReference>
<dbReference type="PANTHER" id="PTHR31424:SF3">
    <property type="entry name" value="RING-TYPE DOMAIN-CONTAINING PROTEIN"/>
    <property type="match status" value="1"/>
</dbReference>
<evidence type="ECO:0000256" key="1">
    <source>
        <dbReference type="SAM" id="Coils"/>
    </source>
</evidence>
<dbReference type="UCSC" id="ZK686.6">
    <property type="organism name" value="c. elegans"/>
</dbReference>
<dbReference type="WormBase" id="ZK686.6">
    <property type="protein sequence ID" value="CE40677"/>
    <property type="gene ID" value="WBGene00044799"/>
</dbReference>
<sequence length="306" mass="35497">MVVKEAYEKRERSSRIQKCSSPQCCINRLPKKFQDQDIFFCSRPGCSSACHFVCSGYYTIEQRHNASQASPECLPCREGEIMTVDDLVAHVDEAIEDIRIRLKEEEESLNELSTEKKELDDILQLSKGATKKRMEAVMAKNGCDPRVYYQALNGNQVRNLFRPATIEELIDVFKDHFDVENLRLLMLDFGKLMSWSRSAILSVAEIEEISILLQSLKRNLRLVHPDLGVIPKLHIMFAHLVTFMKRHKTWGKSSEQGIEGFNALFNKVERRYSTVKNLELRTILMRQYFGNLNYLFDCGENWDNDD</sequence>
<keyword evidence="1" id="KW-0175">Coiled coil</keyword>
<dbReference type="GeneID" id="6418667"/>